<reference evidence="1 2" key="1">
    <citation type="submission" date="2019-09" db="EMBL/GenBank/DDBJ databases">
        <authorList>
            <person name="Ou C."/>
        </authorList>
    </citation>
    <scope>NUCLEOTIDE SEQUENCE [LARGE SCALE GENOMIC DNA]</scope>
    <source>
        <strain evidence="1">S2</strain>
        <tissue evidence="1">Leaf</tissue>
    </source>
</reference>
<evidence type="ECO:0000313" key="1">
    <source>
        <dbReference type="EMBL" id="KAB2635604.1"/>
    </source>
</evidence>
<organism evidence="1 2">
    <name type="scientific">Pyrus ussuriensis x Pyrus communis</name>
    <dbReference type="NCBI Taxonomy" id="2448454"/>
    <lineage>
        <taxon>Eukaryota</taxon>
        <taxon>Viridiplantae</taxon>
        <taxon>Streptophyta</taxon>
        <taxon>Embryophyta</taxon>
        <taxon>Tracheophyta</taxon>
        <taxon>Spermatophyta</taxon>
        <taxon>Magnoliopsida</taxon>
        <taxon>eudicotyledons</taxon>
        <taxon>Gunneridae</taxon>
        <taxon>Pentapetalae</taxon>
        <taxon>rosids</taxon>
        <taxon>fabids</taxon>
        <taxon>Rosales</taxon>
        <taxon>Rosaceae</taxon>
        <taxon>Amygdaloideae</taxon>
        <taxon>Maleae</taxon>
        <taxon>Pyrus</taxon>
    </lineage>
</organism>
<gene>
    <name evidence="1" type="ORF">D8674_026138</name>
</gene>
<accession>A0A5N5IKG6</accession>
<reference evidence="2" key="2">
    <citation type="submission" date="2019-10" db="EMBL/GenBank/DDBJ databases">
        <title>A de novo genome assembly of a pear dwarfing rootstock.</title>
        <authorList>
            <person name="Wang F."/>
            <person name="Wang J."/>
            <person name="Li S."/>
            <person name="Zhang Y."/>
            <person name="Fang M."/>
            <person name="Ma L."/>
            <person name="Zhao Y."/>
            <person name="Jiang S."/>
        </authorList>
    </citation>
    <scope>NUCLEOTIDE SEQUENCE [LARGE SCALE GENOMIC DNA]</scope>
</reference>
<reference evidence="1 2" key="3">
    <citation type="submission" date="2019-11" db="EMBL/GenBank/DDBJ databases">
        <title>A de novo genome assembly of a pear dwarfing rootstock.</title>
        <authorList>
            <person name="Wang F."/>
            <person name="Wang J."/>
            <person name="Li S."/>
            <person name="Zhang Y."/>
            <person name="Fang M."/>
            <person name="Ma L."/>
            <person name="Zhao Y."/>
            <person name="Jiang S."/>
        </authorList>
    </citation>
    <scope>NUCLEOTIDE SEQUENCE [LARGE SCALE GENOMIC DNA]</scope>
    <source>
        <strain evidence="1">S2</strain>
        <tissue evidence="1">Leaf</tissue>
    </source>
</reference>
<proteinExistence type="predicted"/>
<name>A0A5N5IKG6_9ROSA</name>
<keyword evidence="2" id="KW-1185">Reference proteome</keyword>
<dbReference type="AlphaFoldDB" id="A0A5N5IKG6"/>
<dbReference type="Proteomes" id="UP000327157">
    <property type="component" value="Chromosome 5"/>
</dbReference>
<comment type="caution">
    <text evidence="1">The sequence shown here is derived from an EMBL/GenBank/DDBJ whole genome shotgun (WGS) entry which is preliminary data.</text>
</comment>
<evidence type="ECO:0000313" key="2">
    <source>
        <dbReference type="Proteomes" id="UP000327157"/>
    </source>
</evidence>
<sequence length="72" mass="7820">MMACTSVLNDGDGVDVKEERINSRGDGLAPGFSGMLSRRMMGGAVVYTEENRWLVRGRMIGVEGTVEEGLRV</sequence>
<dbReference type="EMBL" id="SMOL01000004">
    <property type="protein sequence ID" value="KAB2635604.1"/>
    <property type="molecule type" value="Genomic_DNA"/>
</dbReference>
<protein>
    <submittedName>
        <fullName evidence="1">Uncharacterized protein</fullName>
    </submittedName>
</protein>